<proteinExistence type="predicted"/>
<name>A0AC61NPU8_9BACT</name>
<dbReference type="Proteomes" id="UP000826212">
    <property type="component" value="Chromosome"/>
</dbReference>
<keyword evidence="1" id="KW-0378">Hydrolase</keyword>
<sequence length="182" mass="20998">MKMYLFSDIHGDIEALQKIDQMLERENESFQVVLCGDLMYHGPRNPLPKKYDPAGVAEILNKYAPVIHACRGNCDSEVDQMLLRFPILEDYCEFEWHNTRCIATHGHLEDIDTSNHRWVFSGHTHVPLCQIKEGTFCVNPGSISMPKGKYGVGTYAVIRDFKVELKTLDHELLEVYEWNIIN</sequence>
<gene>
    <name evidence="1" type="primary">yfcE</name>
    <name evidence="1" type="ORF">K4L44_08755</name>
</gene>
<keyword evidence="2" id="KW-1185">Reference proteome</keyword>
<organism evidence="1 2">
    <name type="scientific">Halosquirtibacter laminarini</name>
    <dbReference type="NCBI Taxonomy" id="3374600"/>
    <lineage>
        <taxon>Bacteria</taxon>
        <taxon>Pseudomonadati</taxon>
        <taxon>Bacteroidota</taxon>
        <taxon>Bacteroidia</taxon>
        <taxon>Marinilabiliales</taxon>
        <taxon>Prolixibacteraceae</taxon>
        <taxon>Halosquirtibacter</taxon>
    </lineage>
</organism>
<protein>
    <submittedName>
        <fullName evidence="1">Phosphodiesterase</fullName>
        <ecNumber evidence="1">3.1.4.-</ecNumber>
    </submittedName>
</protein>
<dbReference type="EMBL" id="CP081303">
    <property type="protein sequence ID" value="QZE15905.1"/>
    <property type="molecule type" value="Genomic_DNA"/>
</dbReference>
<evidence type="ECO:0000313" key="2">
    <source>
        <dbReference type="Proteomes" id="UP000826212"/>
    </source>
</evidence>
<reference evidence="1" key="1">
    <citation type="submission" date="2021-08" db="EMBL/GenBank/DDBJ databases">
        <title>Novel anaerobic bacterium isolated from sea squirt in East Sea, Republic of Korea.</title>
        <authorList>
            <person name="Nguyen T.H."/>
            <person name="Li Z."/>
            <person name="Lee Y.-J."/>
            <person name="Ko J."/>
            <person name="Kim S.-G."/>
        </authorList>
    </citation>
    <scope>NUCLEOTIDE SEQUENCE</scope>
    <source>
        <strain evidence="1">KCTC 25031</strain>
    </source>
</reference>
<evidence type="ECO:0000313" key="1">
    <source>
        <dbReference type="EMBL" id="QZE15905.1"/>
    </source>
</evidence>
<accession>A0AC61NPU8</accession>
<dbReference type="EC" id="3.1.4.-" evidence="1"/>